<sequence length="118" mass="13554">MTEKSFWPRLFDFSFSSFVTLKIIPILYCLWIAIGVIGALGMLATGGMRTMQFGWWLGNFLFSLIWAVVFFFLWVIGGRVWMETIIVLFRIAENTSALVQAGRGWWSESWEGAKDTLV</sequence>
<evidence type="ECO:0000313" key="2">
    <source>
        <dbReference type="EMBL" id="KUK37013.1"/>
    </source>
</evidence>
<evidence type="ECO:0000256" key="1">
    <source>
        <dbReference type="SAM" id="Phobius"/>
    </source>
</evidence>
<evidence type="ECO:0000313" key="3">
    <source>
        <dbReference type="Proteomes" id="UP000053326"/>
    </source>
</evidence>
<reference evidence="3" key="1">
    <citation type="journal article" date="2015" name="MBio">
        <title>Genome-Resolved Metagenomic Analysis Reveals Roles for Candidate Phyla and Other Microbial Community Members in Biogeochemical Transformations in Oil Reservoirs.</title>
        <authorList>
            <person name="Hu P."/>
            <person name="Tom L."/>
            <person name="Singh A."/>
            <person name="Thomas B.C."/>
            <person name="Baker B.J."/>
            <person name="Piceno Y.M."/>
            <person name="Andersen G.L."/>
            <person name="Banfield J.F."/>
        </authorList>
    </citation>
    <scope>NUCLEOTIDE SEQUENCE [LARGE SCALE GENOMIC DNA]</scope>
</reference>
<dbReference type="OMA" id="FSTMQYS"/>
<keyword evidence="1" id="KW-0472">Membrane</keyword>
<dbReference type="InterPro" id="IPR025557">
    <property type="entry name" value="DUF4282"/>
</dbReference>
<proteinExistence type="predicted"/>
<keyword evidence="1" id="KW-1133">Transmembrane helix</keyword>
<feature type="transmembrane region" description="Helical" evidence="1">
    <location>
        <begin position="21"/>
        <end position="43"/>
    </location>
</feature>
<dbReference type="Proteomes" id="UP000053326">
    <property type="component" value="Unassembled WGS sequence"/>
</dbReference>
<dbReference type="Pfam" id="PF14110">
    <property type="entry name" value="DUF4282"/>
    <property type="match status" value="1"/>
</dbReference>
<feature type="transmembrane region" description="Helical" evidence="1">
    <location>
        <begin position="55"/>
        <end position="76"/>
    </location>
</feature>
<comment type="caution">
    <text evidence="2">The sequence shown here is derived from an EMBL/GenBank/DDBJ whole genome shotgun (WGS) entry which is preliminary data.</text>
</comment>
<dbReference type="AlphaFoldDB" id="A0A117LBM9"/>
<accession>A0A117LBM9</accession>
<dbReference type="EMBL" id="LGFO01000018">
    <property type="protein sequence ID" value="KUK37013.1"/>
    <property type="molecule type" value="Genomic_DNA"/>
</dbReference>
<organism evidence="2 3">
    <name type="scientific">Thermacetogenium phaeum</name>
    <dbReference type="NCBI Taxonomy" id="85874"/>
    <lineage>
        <taxon>Bacteria</taxon>
        <taxon>Bacillati</taxon>
        <taxon>Bacillota</taxon>
        <taxon>Clostridia</taxon>
        <taxon>Thermoanaerobacterales</taxon>
        <taxon>Thermoanaerobacteraceae</taxon>
        <taxon>Thermacetogenium</taxon>
    </lineage>
</organism>
<name>A0A117LBM9_9THEO</name>
<gene>
    <name evidence="2" type="ORF">XD66_0277</name>
</gene>
<dbReference type="PATRIC" id="fig|85874.4.peg.1406"/>
<protein>
    <recommendedName>
        <fullName evidence="4">DUF4282 domain-containing protein</fullName>
    </recommendedName>
</protein>
<evidence type="ECO:0008006" key="4">
    <source>
        <dbReference type="Google" id="ProtNLM"/>
    </source>
</evidence>
<keyword evidence="1" id="KW-0812">Transmembrane</keyword>